<name>A0A8H6VWE5_MYCCL</name>
<proteinExistence type="predicted"/>
<gene>
    <name evidence="1" type="ORF">HMN09_01104300</name>
</gene>
<accession>A0A8H6VWE5</accession>
<dbReference type="AlphaFoldDB" id="A0A8H6VWE5"/>
<dbReference type="EMBL" id="JACAZE010000017">
    <property type="protein sequence ID" value="KAF7296342.1"/>
    <property type="molecule type" value="Genomic_DNA"/>
</dbReference>
<comment type="caution">
    <text evidence="1">The sequence shown here is derived from an EMBL/GenBank/DDBJ whole genome shotgun (WGS) entry which is preliminary data.</text>
</comment>
<evidence type="ECO:0008006" key="3">
    <source>
        <dbReference type="Google" id="ProtNLM"/>
    </source>
</evidence>
<reference evidence="1" key="1">
    <citation type="submission" date="2020-05" db="EMBL/GenBank/DDBJ databases">
        <title>Mycena genomes resolve the evolution of fungal bioluminescence.</title>
        <authorList>
            <person name="Tsai I.J."/>
        </authorList>
    </citation>
    <scope>NUCLEOTIDE SEQUENCE</scope>
    <source>
        <strain evidence="1">110903Hualien_Pintung</strain>
    </source>
</reference>
<evidence type="ECO:0000313" key="2">
    <source>
        <dbReference type="Proteomes" id="UP000613580"/>
    </source>
</evidence>
<dbReference type="Proteomes" id="UP000613580">
    <property type="component" value="Unassembled WGS sequence"/>
</dbReference>
<evidence type="ECO:0000313" key="1">
    <source>
        <dbReference type="EMBL" id="KAF7296342.1"/>
    </source>
</evidence>
<keyword evidence="2" id="KW-1185">Reference proteome</keyword>
<sequence length="428" mass="48672">MTPNLANETWLQILTDLRVVDYRGFQHLKKVALVNRQLSGLARTLLFDTLSFRPYFVRDSEEAPPRTLCLPSSEEFEKQSQLLGFYTSPIVAPCGFGPTLAKIGQISRAGPGLRIEVDSCSRDVSLQGTIPSPSIALTHLNLDTLDIDDVCFWLAVVDPARIQALWLGEYSNIYLDQVAPETIPVFPRLTALFVRLSVGSLVADLRFWGSRFPALEKLRLETDADEDLVFLAPGHSAPFPQLECYVGDAIYVPLLLPCRGLRRLQLYAFGSYELLGELLFLCPSTLETLILGETNPPDIPEYSLLRRVFQAVPNLRELQMDFMVMYDSTDDWQHLRRSAKFFEEIGSTPIGIFPPGLRALKLRQIYWSFGLTSCDAPKLGFEDVEKWESELRVRLPHLQDLYVHAPHFDIGGPDFDFFWEKDDEKLFY</sequence>
<dbReference type="SUPFAM" id="SSF52047">
    <property type="entry name" value="RNI-like"/>
    <property type="match status" value="1"/>
</dbReference>
<protein>
    <recommendedName>
        <fullName evidence="3">F-box domain-containing protein</fullName>
    </recommendedName>
</protein>
<organism evidence="1 2">
    <name type="scientific">Mycena chlorophos</name>
    <name type="common">Agaric fungus</name>
    <name type="synonym">Agaricus chlorophos</name>
    <dbReference type="NCBI Taxonomy" id="658473"/>
    <lineage>
        <taxon>Eukaryota</taxon>
        <taxon>Fungi</taxon>
        <taxon>Dikarya</taxon>
        <taxon>Basidiomycota</taxon>
        <taxon>Agaricomycotina</taxon>
        <taxon>Agaricomycetes</taxon>
        <taxon>Agaricomycetidae</taxon>
        <taxon>Agaricales</taxon>
        <taxon>Marasmiineae</taxon>
        <taxon>Mycenaceae</taxon>
        <taxon>Mycena</taxon>
    </lineage>
</organism>